<name>A0A4R5LWY0_9GAMM</name>
<dbReference type="AlphaFoldDB" id="A0A4R5LWY0"/>
<sequence length="107" mass="11610">MAALLTGVVGYLLMHQLQTQSVQSVQHSINAWRMALALLRWTLIAFVALGWNHLITRLASAGIITHSKVTSLAALRWRTVTLLVLVELVLGQGVLVNALSLMSGTLP</sequence>
<organism evidence="2 3">
    <name type="scientific">Seongchinamella unica</name>
    <dbReference type="NCBI Taxonomy" id="2547392"/>
    <lineage>
        <taxon>Bacteria</taxon>
        <taxon>Pseudomonadati</taxon>
        <taxon>Pseudomonadota</taxon>
        <taxon>Gammaproteobacteria</taxon>
        <taxon>Cellvibrionales</taxon>
        <taxon>Halieaceae</taxon>
        <taxon>Seongchinamella</taxon>
    </lineage>
</organism>
<reference evidence="2 3" key="1">
    <citation type="submission" date="2019-03" db="EMBL/GenBank/DDBJ databases">
        <title>Seongchinamella monodicae gen. nov., sp. nov., a novel member of the Gammaproteobacteria isolated from a tidal mudflat of beach.</title>
        <authorList>
            <person name="Yang H.G."/>
            <person name="Kang J.W."/>
            <person name="Lee S.D."/>
        </authorList>
    </citation>
    <scope>NUCLEOTIDE SEQUENCE [LARGE SCALE GENOMIC DNA]</scope>
    <source>
        <strain evidence="2 3">GH4-78</strain>
    </source>
</reference>
<keyword evidence="1" id="KW-0472">Membrane</keyword>
<evidence type="ECO:0000313" key="2">
    <source>
        <dbReference type="EMBL" id="TDG16004.1"/>
    </source>
</evidence>
<keyword evidence="1" id="KW-1133">Transmembrane helix</keyword>
<evidence type="ECO:0000313" key="3">
    <source>
        <dbReference type="Proteomes" id="UP000295554"/>
    </source>
</evidence>
<gene>
    <name evidence="2" type="ORF">E2F43_01565</name>
</gene>
<proteinExistence type="predicted"/>
<comment type="caution">
    <text evidence="2">The sequence shown here is derived from an EMBL/GenBank/DDBJ whole genome shotgun (WGS) entry which is preliminary data.</text>
</comment>
<feature type="transmembrane region" description="Helical" evidence="1">
    <location>
        <begin position="75"/>
        <end position="99"/>
    </location>
</feature>
<evidence type="ECO:0000256" key="1">
    <source>
        <dbReference type="SAM" id="Phobius"/>
    </source>
</evidence>
<keyword evidence="3" id="KW-1185">Reference proteome</keyword>
<accession>A0A4R5LWY0</accession>
<keyword evidence="1" id="KW-0812">Transmembrane</keyword>
<protein>
    <submittedName>
        <fullName evidence="2">Uncharacterized protein</fullName>
    </submittedName>
</protein>
<dbReference type="Proteomes" id="UP000295554">
    <property type="component" value="Unassembled WGS sequence"/>
</dbReference>
<dbReference type="EMBL" id="SMSE01000001">
    <property type="protein sequence ID" value="TDG16004.1"/>
    <property type="molecule type" value="Genomic_DNA"/>
</dbReference>
<feature type="transmembrane region" description="Helical" evidence="1">
    <location>
        <begin position="34"/>
        <end position="54"/>
    </location>
</feature>
<dbReference type="OrthoDB" id="5784914at2"/>